<dbReference type="STRING" id="1287727.SAMN05443999_105126"/>
<dbReference type="OrthoDB" id="9342475at2"/>
<proteinExistence type="predicted"/>
<dbReference type="RefSeq" id="WP_139274551.1">
    <property type="nucleotide sequence ID" value="NZ_FOAG01000005.1"/>
</dbReference>
<dbReference type="AlphaFoldDB" id="A0A1H7PYF8"/>
<sequence>MRHPDRHDGDRLVCWGGIAVVRVNLTSPGAAHADQEGAFVGLTDIMVIEGPGGPLIAAATRGAGWLSLLTPGAMPGETRVTGSWALDDRLLQLETTNLLVHQDGAGTHLFLAGLNSAPLLGLNLTTGGPLQSLNLGSLDAANLAEMIKLGGLTSGTALAALRSGGLASTKPAAVQLLISPIISLRHNCSISSLTICCVEDRASCERFSPLRTE</sequence>
<evidence type="ECO:0000313" key="2">
    <source>
        <dbReference type="Proteomes" id="UP000199582"/>
    </source>
</evidence>
<dbReference type="EMBL" id="FOAG01000005">
    <property type="protein sequence ID" value="SEL40860.1"/>
    <property type="molecule type" value="Genomic_DNA"/>
</dbReference>
<keyword evidence="2" id="KW-1185">Reference proteome</keyword>
<accession>A0A1H7PYF8</accession>
<dbReference type="Proteomes" id="UP000199582">
    <property type="component" value="Unassembled WGS sequence"/>
</dbReference>
<protein>
    <submittedName>
        <fullName evidence="1">Uncharacterized protein</fullName>
    </submittedName>
</protein>
<gene>
    <name evidence="1" type="ORF">SAMN05443999_105126</name>
</gene>
<reference evidence="1 2" key="1">
    <citation type="submission" date="2016-10" db="EMBL/GenBank/DDBJ databases">
        <authorList>
            <person name="de Groot N.N."/>
        </authorList>
    </citation>
    <scope>NUCLEOTIDE SEQUENCE [LARGE SCALE GENOMIC DNA]</scope>
    <source>
        <strain evidence="1 2">DSM 100674</strain>
    </source>
</reference>
<organism evidence="1 2">
    <name type="scientific">Roseovarius azorensis</name>
    <dbReference type="NCBI Taxonomy" id="1287727"/>
    <lineage>
        <taxon>Bacteria</taxon>
        <taxon>Pseudomonadati</taxon>
        <taxon>Pseudomonadota</taxon>
        <taxon>Alphaproteobacteria</taxon>
        <taxon>Rhodobacterales</taxon>
        <taxon>Roseobacteraceae</taxon>
        <taxon>Roseovarius</taxon>
    </lineage>
</organism>
<name>A0A1H7PYF8_9RHOB</name>
<evidence type="ECO:0000313" key="1">
    <source>
        <dbReference type="EMBL" id="SEL40860.1"/>
    </source>
</evidence>